<organism evidence="2 3">
    <name type="scientific">Dryococelus australis</name>
    <dbReference type="NCBI Taxonomy" id="614101"/>
    <lineage>
        <taxon>Eukaryota</taxon>
        <taxon>Metazoa</taxon>
        <taxon>Ecdysozoa</taxon>
        <taxon>Arthropoda</taxon>
        <taxon>Hexapoda</taxon>
        <taxon>Insecta</taxon>
        <taxon>Pterygota</taxon>
        <taxon>Neoptera</taxon>
        <taxon>Polyneoptera</taxon>
        <taxon>Phasmatodea</taxon>
        <taxon>Verophasmatodea</taxon>
        <taxon>Anareolatae</taxon>
        <taxon>Phasmatidae</taxon>
        <taxon>Eurycanthinae</taxon>
        <taxon>Dryococelus</taxon>
    </lineage>
</organism>
<evidence type="ECO:0000313" key="2">
    <source>
        <dbReference type="EMBL" id="KAJ8875655.1"/>
    </source>
</evidence>
<proteinExistence type="predicted"/>
<sequence>MGTSTVQNPKKCLVPKGVKQLYKATSGDKGTLVTTCCIISPSGVALHPNMVFPQVHFKEHMLKGAPPGTSGLVAQSGWMNSELFARVMQHFVKVSHLAKENPSLLILGNHESHLSITALDIAKDNGVTVLTIPPYCSNCMQLLDISDFRLFQMHNTAIE</sequence>
<evidence type="ECO:0000259" key="1">
    <source>
        <dbReference type="Pfam" id="PF03184"/>
    </source>
</evidence>
<name>A0ABQ9GUF1_9NEOP</name>
<accession>A0ABQ9GUF1</accession>
<evidence type="ECO:0000313" key="3">
    <source>
        <dbReference type="Proteomes" id="UP001159363"/>
    </source>
</evidence>
<dbReference type="Proteomes" id="UP001159363">
    <property type="component" value="Chromosome 8"/>
</dbReference>
<dbReference type="Pfam" id="PF03184">
    <property type="entry name" value="DDE_1"/>
    <property type="match status" value="1"/>
</dbReference>
<comment type="caution">
    <text evidence="2">The sequence shown here is derived from an EMBL/GenBank/DDBJ whole genome shotgun (WGS) entry which is preliminary data.</text>
</comment>
<keyword evidence="3" id="KW-1185">Reference proteome</keyword>
<dbReference type="EMBL" id="JARBHB010000009">
    <property type="protein sequence ID" value="KAJ8875655.1"/>
    <property type="molecule type" value="Genomic_DNA"/>
</dbReference>
<gene>
    <name evidence="2" type="ORF">PR048_023552</name>
</gene>
<protein>
    <recommendedName>
        <fullName evidence="1">DDE-1 domain-containing protein</fullName>
    </recommendedName>
</protein>
<dbReference type="InterPro" id="IPR004875">
    <property type="entry name" value="DDE_SF_endonuclease_dom"/>
</dbReference>
<reference evidence="2 3" key="1">
    <citation type="submission" date="2023-02" db="EMBL/GenBank/DDBJ databases">
        <title>LHISI_Scaffold_Assembly.</title>
        <authorList>
            <person name="Stuart O.P."/>
            <person name="Cleave R."/>
            <person name="Magrath M.J.L."/>
            <person name="Mikheyev A.S."/>
        </authorList>
    </citation>
    <scope>NUCLEOTIDE SEQUENCE [LARGE SCALE GENOMIC DNA]</scope>
    <source>
        <strain evidence="2">Daus_M_001</strain>
        <tissue evidence="2">Leg muscle</tissue>
    </source>
</reference>
<feature type="domain" description="DDE-1" evidence="1">
    <location>
        <begin position="32"/>
        <end position="146"/>
    </location>
</feature>